<keyword evidence="3" id="KW-1185">Reference proteome</keyword>
<dbReference type="Pfam" id="PF07811">
    <property type="entry name" value="TadE"/>
    <property type="match status" value="1"/>
</dbReference>
<sequence length="181" mass="20029">MKRHGRRSARRRFTDASGIASIEFALLAPLLIVLLLASVTLFDLYRSAKTAEAASFNVSDILSRQLEVNNGFLAMTYKIFLRSTGRSEASVRYRVTSIKTVEGAAVIDWSYAVSPSVKMTAADLKTLKLPLLSKNDSVVLVETWSKQSPLSEILGRVFSDLYLPVFARPRYTSSITMKTGS</sequence>
<proteinExistence type="predicted"/>
<name>A0A7W6ECS1_9HYPH</name>
<evidence type="ECO:0000313" key="2">
    <source>
        <dbReference type="EMBL" id="MBB3997646.1"/>
    </source>
</evidence>
<accession>A0A7W6ECS1</accession>
<dbReference type="InterPro" id="IPR012495">
    <property type="entry name" value="TadE-like_dom"/>
</dbReference>
<feature type="domain" description="TadE-like" evidence="1">
    <location>
        <begin position="18"/>
        <end position="54"/>
    </location>
</feature>
<protein>
    <submittedName>
        <fullName evidence="2">Flp pilus assembly protein TadG</fullName>
    </submittedName>
</protein>
<organism evidence="2 3">
    <name type="scientific">Aureimonas pseudogalii</name>
    <dbReference type="NCBI Taxonomy" id="1744844"/>
    <lineage>
        <taxon>Bacteria</taxon>
        <taxon>Pseudomonadati</taxon>
        <taxon>Pseudomonadota</taxon>
        <taxon>Alphaproteobacteria</taxon>
        <taxon>Hyphomicrobiales</taxon>
        <taxon>Aurantimonadaceae</taxon>
        <taxon>Aureimonas</taxon>
    </lineage>
</organism>
<dbReference type="EMBL" id="JACIEK010000002">
    <property type="protein sequence ID" value="MBB3997646.1"/>
    <property type="molecule type" value="Genomic_DNA"/>
</dbReference>
<evidence type="ECO:0000313" key="3">
    <source>
        <dbReference type="Proteomes" id="UP000542776"/>
    </source>
</evidence>
<comment type="caution">
    <text evidence="2">The sequence shown here is derived from an EMBL/GenBank/DDBJ whole genome shotgun (WGS) entry which is preliminary data.</text>
</comment>
<gene>
    <name evidence="2" type="ORF">GGR04_001482</name>
</gene>
<dbReference type="AlphaFoldDB" id="A0A7W6ECS1"/>
<reference evidence="2 3" key="1">
    <citation type="submission" date="2020-08" db="EMBL/GenBank/DDBJ databases">
        <title>Genomic Encyclopedia of Type Strains, Phase IV (KMG-IV): sequencing the most valuable type-strain genomes for metagenomic binning, comparative biology and taxonomic classification.</title>
        <authorList>
            <person name="Goeker M."/>
        </authorList>
    </citation>
    <scope>NUCLEOTIDE SEQUENCE [LARGE SCALE GENOMIC DNA]</scope>
    <source>
        <strain evidence="2 3">DSM 102238</strain>
    </source>
</reference>
<dbReference type="RefSeq" id="WP_183199195.1">
    <property type="nucleotide sequence ID" value="NZ_JACIEK010000002.1"/>
</dbReference>
<dbReference type="Proteomes" id="UP000542776">
    <property type="component" value="Unassembled WGS sequence"/>
</dbReference>
<evidence type="ECO:0000259" key="1">
    <source>
        <dbReference type="Pfam" id="PF07811"/>
    </source>
</evidence>